<name>A0A0U1L4W0_9FIRM</name>
<accession>A0A0U1L4W0</accession>
<protein>
    <submittedName>
        <fullName evidence="1">Recombinase</fullName>
    </submittedName>
</protein>
<dbReference type="EMBL" id="CTRP01000014">
    <property type="protein sequence ID" value="CQR73914.1"/>
    <property type="molecule type" value="Genomic_DNA"/>
</dbReference>
<sequence length="48" mass="5661">MGVFLYRDALLQKTYTIDFLSKKRADNTGQIHQYYVQDSHPSIIDKEI</sequence>
<keyword evidence="2" id="KW-1185">Reference proteome</keyword>
<dbReference type="Proteomes" id="UP000049855">
    <property type="component" value="Unassembled WGS sequence"/>
</dbReference>
<evidence type="ECO:0000313" key="1">
    <source>
        <dbReference type="EMBL" id="CQR73914.1"/>
    </source>
</evidence>
<evidence type="ECO:0000313" key="2">
    <source>
        <dbReference type="Proteomes" id="UP000049855"/>
    </source>
</evidence>
<gene>
    <name evidence="1" type="ORF">SpAn4DRAFT_0376</name>
</gene>
<reference evidence="2" key="1">
    <citation type="submission" date="2015-03" db="EMBL/GenBank/DDBJ databases">
        <authorList>
            <person name="Nijsse Bart"/>
        </authorList>
    </citation>
    <scope>NUCLEOTIDE SEQUENCE [LARGE SCALE GENOMIC DNA]</scope>
</reference>
<dbReference type="AlphaFoldDB" id="A0A0U1L4W0"/>
<proteinExistence type="predicted"/>
<organism evidence="1 2">
    <name type="scientific">Sporomusa ovata</name>
    <dbReference type="NCBI Taxonomy" id="2378"/>
    <lineage>
        <taxon>Bacteria</taxon>
        <taxon>Bacillati</taxon>
        <taxon>Bacillota</taxon>
        <taxon>Negativicutes</taxon>
        <taxon>Selenomonadales</taxon>
        <taxon>Sporomusaceae</taxon>
        <taxon>Sporomusa</taxon>
    </lineage>
</organism>